<evidence type="ECO:0000313" key="3">
    <source>
        <dbReference type="EMBL" id="KAH3782049.1"/>
    </source>
</evidence>
<dbReference type="EMBL" id="JAIWYP010000008">
    <property type="protein sequence ID" value="KAH3790831.1"/>
    <property type="molecule type" value="Genomic_DNA"/>
</dbReference>
<organism evidence="2 6">
    <name type="scientific">Dreissena polymorpha</name>
    <name type="common">Zebra mussel</name>
    <name type="synonym">Mytilus polymorpha</name>
    <dbReference type="NCBI Taxonomy" id="45954"/>
    <lineage>
        <taxon>Eukaryota</taxon>
        <taxon>Metazoa</taxon>
        <taxon>Spiralia</taxon>
        <taxon>Lophotrochozoa</taxon>
        <taxon>Mollusca</taxon>
        <taxon>Bivalvia</taxon>
        <taxon>Autobranchia</taxon>
        <taxon>Heteroconchia</taxon>
        <taxon>Euheterodonta</taxon>
        <taxon>Imparidentia</taxon>
        <taxon>Neoheterodontei</taxon>
        <taxon>Myida</taxon>
        <taxon>Dreissenoidea</taxon>
        <taxon>Dreissenidae</taxon>
        <taxon>Dreissena</taxon>
    </lineage>
</organism>
<name>A0A9D4BBC7_DREPO</name>
<dbReference type="EMBL" id="JAIWYP010000016">
    <property type="protein sequence ID" value="KAH3696231.1"/>
    <property type="molecule type" value="Genomic_DNA"/>
</dbReference>
<evidence type="ECO:0000313" key="4">
    <source>
        <dbReference type="EMBL" id="KAH3790831.1"/>
    </source>
</evidence>
<comment type="caution">
    <text evidence="2">The sequence shown here is derived from an EMBL/GenBank/DDBJ whole genome shotgun (WGS) entry which is preliminary data.</text>
</comment>
<dbReference type="AlphaFoldDB" id="A0A9D4BBC7"/>
<accession>A0A9D4BBC7</accession>
<proteinExistence type="predicted"/>
<protein>
    <submittedName>
        <fullName evidence="2">Uncharacterized protein</fullName>
    </submittedName>
</protein>
<dbReference type="Proteomes" id="UP000828390">
    <property type="component" value="Unassembled WGS sequence"/>
</dbReference>
<evidence type="ECO:0000313" key="6">
    <source>
        <dbReference type="Proteomes" id="UP000828390"/>
    </source>
</evidence>
<evidence type="ECO:0000256" key="1">
    <source>
        <dbReference type="SAM" id="MobiDB-lite"/>
    </source>
</evidence>
<gene>
    <name evidence="2" type="ORF">DPMN_083696</name>
    <name evidence="5" type="ORF">DPMN_090378</name>
    <name evidence="3" type="ORF">DPMN_159960</name>
    <name evidence="4" type="ORF">DPMN_169039</name>
</gene>
<sequence length="53" mass="6385">MYHIFQVKLLFKISEQKSECDDYTFTTTQETDSEEEDLKRKPKKKSFQDYVTG</sequence>
<reference evidence="2" key="1">
    <citation type="journal article" date="2019" name="bioRxiv">
        <title>The Genome of the Zebra Mussel, Dreissena polymorpha: A Resource for Invasive Species Research.</title>
        <authorList>
            <person name="McCartney M.A."/>
            <person name="Auch B."/>
            <person name="Kono T."/>
            <person name="Mallez S."/>
            <person name="Zhang Y."/>
            <person name="Obille A."/>
            <person name="Becker A."/>
            <person name="Abrahante J.E."/>
            <person name="Garbe J."/>
            <person name="Badalamenti J.P."/>
            <person name="Herman A."/>
            <person name="Mangelson H."/>
            <person name="Liachko I."/>
            <person name="Sullivan S."/>
            <person name="Sone E.D."/>
            <person name="Koren S."/>
            <person name="Silverstein K.A.T."/>
            <person name="Beckman K.B."/>
            <person name="Gohl D.M."/>
        </authorList>
    </citation>
    <scope>NUCLEOTIDE SEQUENCE</scope>
    <source>
        <strain evidence="2">Duluth1</strain>
        <tissue evidence="2">Whole animal</tissue>
    </source>
</reference>
<dbReference type="EMBL" id="JAIWYP010000003">
    <property type="protein sequence ID" value="KAH3848040.1"/>
    <property type="molecule type" value="Genomic_DNA"/>
</dbReference>
<evidence type="ECO:0000313" key="2">
    <source>
        <dbReference type="EMBL" id="KAH3696231.1"/>
    </source>
</evidence>
<evidence type="ECO:0000313" key="5">
    <source>
        <dbReference type="EMBL" id="KAH3848040.1"/>
    </source>
</evidence>
<reference evidence="2" key="2">
    <citation type="submission" date="2020-11" db="EMBL/GenBank/DDBJ databases">
        <authorList>
            <person name="McCartney M.A."/>
            <person name="Auch B."/>
            <person name="Kono T."/>
            <person name="Mallez S."/>
            <person name="Becker A."/>
            <person name="Gohl D.M."/>
            <person name="Silverstein K.A.T."/>
            <person name="Koren S."/>
            <person name="Bechman K.B."/>
            <person name="Herman A."/>
            <person name="Abrahante J.E."/>
            <person name="Garbe J."/>
        </authorList>
    </citation>
    <scope>NUCLEOTIDE SEQUENCE</scope>
    <source>
        <strain evidence="2">Duluth1</strain>
        <tissue evidence="2">Whole animal</tissue>
    </source>
</reference>
<keyword evidence="6" id="KW-1185">Reference proteome</keyword>
<dbReference type="EMBL" id="JAIWYP010000008">
    <property type="protein sequence ID" value="KAH3782049.1"/>
    <property type="molecule type" value="Genomic_DNA"/>
</dbReference>
<feature type="region of interest" description="Disordered" evidence="1">
    <location>
        <begin position="31"/>
        <end position="53"/>
    </location>
</feature>